<keyword evidence="7 12" id="KW-0697">Rotamase</keyword>
<proteinExistence type="inferred from homology"/>
<evidence type="ECO:0000256" key="10">
    <source>
        <dbReference type="ARBA" id="ARBA00023306"/>
    </source>
</evidence>
<evidence type="ECO:0000256" key="13">
    <source>
        <dbReference type="PROSITE-ProRule" id="PRU00277"/>
    </source>
</evidence>
<comment type="function">
    <text evidence="12">Involved in protein export. Acts as a chaperone by maintaining the newly synthesized protein in an open conformation. Functions as a peptidyl-prolyl cis-trans isomerase.</text>
</comment>
<keyword evidence="10 12" id="KW-0131">Cell cycle</keyword>
<evidence type="ECO:0000256" key="2">
    <source>
        <dbReference type="ARBA" id="ARBA00005464"/>
    </source>
</evidence>
<dbReference type="Gene3D" id="3.30.70.1050">
    <property type="entry name" value="Trigger factor ribosome-binding domain"/>
    <property type="match status" value="1"/>
</dbReference>
<evidence type="ECO:0000259" key="16">
    <source>
        <dbReference type="PROSITE" id="PS50059"/>
    </source>
</evidence>
<dbReference type="InterPro" id="IPR046357">
    <property type="entry name" value="PPIase_dom_sf"/>
</dbReference>
<evidence type="ECO:0000256" key="4">
    <source>
        <dbReference type="ARBA" id="ARBA00016902"/>
    </source>
</evidence>
<evidence type="ECO:0000256" key="5">
    <source>
        <dbReference type="ARBA" id="ARBA00022490"/>
    </source>
</evidence>
<evidence type="ECO:0000256" key="6">
    <source>
        <dbReference type="ARBA" id="ARBA00022618"/>
    </source>
</evidence>
<dbReference type="SUPFAM" id="SSF54534">
    <property type="entry name" value="FKBP-like"/>
    <property type="match status" value="1"/>
</dbReference>
<keyword evidence="15" id="KW-0175">Coiled coil</keyword>
<dbReference type="InterPro" id="IPR037041">
    <property type="entry name" value="Trigger_fac_C_sf"/>
</dbReference>
<comment type="domain">
    <text evidence="12">Consists of 3 domains; the N-terminus binds the ribosome, the middle domain has PPIase activity, while the C-terminus has intrinsic chaperone activity on its own.</text>
</comment>
<dbReference type="Proteomes" id="UP000309561">
    <property type="component" value="Unassembled WGS sequence"/>
</dbReference>
<dbReference type="PIRSF" id="PIRSF003095">
    <property type="entry name" value="Trigger_factor"/>
    <property type="match status" value="1"/>
</dbReference>
<dbReference type="InterPro" id="IPR001179">
    <property type="entry name" value="PPIase_FKBP_dom"/>
</dbReference>
<comment type="catalytic activity">
    <reaction evidence="1 12 13">
        <text>[protein]-peptidylproline (omega=180) = [protein]-peptidylproline (omega=0)</text>
        <dbReference type="Rhea" id="RHEA:16237"/>
        <dbReference type="Rhea" id="RHEA-COMP:10747"/>
        <dbReference type="Rhea" id="RHEA-COMP:10748"/>
        <dbReference type="ChEBI" id="CHEBI:83833"/>
        <dbReference type="ChEBI" id="CHEBI:83834"/>
        <dbReference type="EC" id="5.2.1.8"/>
    </reaction>
</comment>
<evidence type="ECO:0000256" key="1">
    <source>
        <dbReference type="ARBA" id="ARBA00000971"/>
    </source>
</evidence>
<dbReference type="OrthoDB" id="9767721at2"/>
<feature type="coiled-coil region" evidence="15">
    <location>
        <begin position="327"/>
        <end position="354"/>
    </location>
</feature>
<comment type="similarity">
    <text evidence="2 12 14">Belongs to the FKBP-type PPIase family. Tig subfamily.</text>
</comment>
<evidence type="ECO:0000256" key="3">
    <source>
        <dbReference type="ARBA" id="ARBA00013194"/>
    </source>
</evidence>
<protein>
    <recommendedName>
        <fullName evidence="4 12">Trigger factor</fullName>
        <shortName evidence="12">TF</shortName>
        <ecNumber evidence="3 12">5.2.1.8</ecNumber>
    </recommendedName>
    <alternativeName>
        <fullName evidence="11 12">PPIase</fullName>
    </alternativeName>
</protein>
<dbReference type="GO" id="GO:0051301">
    <property type="term" value="P:cell division"/>
    <property type="evidence" value="ECO:0007669"/>
    <property type="project" value="UniProtKB-KW"/>
</dbReference>
<evidence type="ECO:0000256" key="15">
    <source>
        <dbReference type="SAM" id="Coils"/>
    </source>
</evidence>
<feature type="domain" description="PPIase FKBP-type" evidence="16">
    <location>
        <begin position="165"/>
        <end position="227"/>
    </location>
</feature>
<evidence type="ECO:0000256" key="12">
    <source>
        <dbReference type="HAMAP-Rule" id="MF_00303"/>
    </source>
</evidence>
<dbReference type="EC" id="5.2.1.8" evidence="3 12"/>
<dbReference type="Pfam" id="PF05698">
    <property type="entry name" value="Trigger_C"/>
    <property type="match status" value="1"/>
</dbReference>
<comment type="subcellular location">
    <subcellularLocation>
        <location evidence="12">Cytoplasm</location>
    </subcellularLocation>
    <text evidence="12">About half TF is bound to the ribosome near the polypeptide exit tunnel while the other half is free in the cytoplasm.</text>
</comment>
<evidence type="ECO:0000313" key="18">
    <source>
        <dbReference type="Proteomes" id="UP000309561"/>
    </source>
</evidence>
<comment type="caution">
    <text evidence="17">The sequence shown here is derived from an EMBL/GenBank/DDBJ whole genome shotgun (WGS) entry which is preliminary data.</text>
</comment>
<name>A0A4U2Z4A4_9BACT</name>
<keyword evidence="9 12" id="KW-0413">Isomerase</keyword>
<dbReference type="PROSITE" id="PS50059">
    <property type="entry name" value="FKBP_PPIASE"/>
    <property type="match status" value="1"/>
</dbReference>
<organism evidence="17 18">
    <name type="scientific">Sulfurimonas crateris</name>
    <dbReference type="NCBI Taxonomy" id="2574727"/>
    <lineage>
        <taxon>Bacteria</taxon>
        <taxon>Pseudomonadati</taxon>
        <taxon>Campylobacterota</taxon>
        <taxon>Epsilonproteobacteria</taxon>
        <taxon>Campylobacterales</taxon>
        <taxon>Sulfurimonadaceae</taxon>
        <taxon>Sulfurimonas</taxon>
    </lineage>
</organism>
<dbReference type="InterPro" id="IPR036611">
    <property type="entry name" value="Trigger_fac_ribosome-bd_sf"/>
</dbReference>
<dbReference type="InterPro" id="IPR005215">
    <property type="entry name" value="Trig_fac"/>
</dbReference>
<reference evidence="17 18" key="1">
    <citation type="submission" date="2019-04" db="EMBL/GenBank/DDBJ databases">
        <title>Sulfurimonas crateris sp. nov. a facultative anaerobic sulfur-oxidizing chemolithautotrophic bacterium isolated from a terrestrial mud vulcano.</title>
        <authorList>
            <person name="Ratnikova N.M."/>
            <person name="Slobodkin A.I."/>
            <person name="Merkel A.Y."/>
            <person name="Novikov A."/>
            <person name="Bonch-Osmolovskaya E.A."/>
            <person name="Slobodkina G.B."/>
        </authorList>
    </citation>
    <scope>NUCLEOTIDE SEQUENCE [LARGE SCALE GENOMIC DNA]</scope>
    <source>
        <strain evidence="17 18">SN118</strain>
    </source>
</reference>
<dbReference type="Pfam" id="PF05697">
    <property type="entry name" value="Trigger_N"/>
    <property type="match status" value="1"/>
</dbReference>
<dbReference type="InterPro" id="IPR027304">
    <property type="entry name" value="Trigger_fact/SurA_dom_sf"/>
</dbReference>
<dbReference type="HAMAP" id="MF_00303">
    <property type="entry name" value="Trigger_factor_Tig"/>
    <property type="match status" value="1"/>
</dbReference>
<keyword evidence="8 12" id="KW-0143">Chaperone</keyword>
<dbReference type="GO" id="GO:0006457">
    <property type="term" value="P:protein folding"/>
    <property type="evidence" value="ECO:0007669"/>
    <property type="project" value="UniProtKB-UniRule"/>
</dbReference>
<dbReference type="InterPro" id="IPR008880">
    <property type="entry name" value="Trigger_fac_C"/>
</dbReference>
<dbReference type="GO" id="GO:0005737">
    <property type="term" value="C:cytoplasm"/>
    <property type="evidence" value="ECO:0007669"/>
    <property type="project" value="UniProtKB-SubCell"/>
</dbReference>
<evidence type="ECO:0000256" key="11">
    <source>
        <dbReference type="ARBA" id="ARBA00029986"/>
    </source>
</evidence>
<evidence type="ECO:0000256" key="14">
    <source>
        <dbReference type="RuleBase" id="RU003914"/>
    </source>
</evidence>
<dbReference type="GO" id="GO:0003755">
    <property type="term" value="F:peptidyl-prolyl cis-trans isomerase activity"/>
    <property type="evidence" value="ECO:0007669"/>
    <property type="project" value="UniProtKB-UniRule"/>
</dbReference>
<dbReference type="AlphaFoldDB" id="A0A4U2Z4A4"/>
<dbReference type="Gene3D" id="1.10.3120.10">
    <property type="entry name" value="Trigger factor, C-terminal domain"/>
    <property type="match status" value="1"/>
</dbReference>
<dbReference type="SUPFAM" id="SSF109998">
    <property type="entry name" value="Triger factor/SurA peptide-binding domain-like"/>
    <property type="match status" value="1"/>
</dbReference>
<dbReference type="EMBL" id="SZPX01000007">
    <property type="protein sequence ID" value="TKI68575.1"/>
    <property type="molecule type" value="Genomic_DNA"/>
</dbReference>
<sequence>MKIKTNKINSANAQIEAQIPKETIDANVEKIAKNLTKTASVQGFRKGKVPVAVVKKQYGERLVQDAEAEALREVLNRGLDELKVTMDALIGEPNISNFVKNADSIEVTVKVAMRPEINLDNYKDMVESFEKPAITDEQVTERLEKIADAQGKFVDLKRKRAAKKGDSAIIDFEGSIDGELFEGGAAKEFALVLGSGQFIPGFEDQVIGMKIAEEKVVKVTFPESYGSDKLAGKDAEFKVTLHNIQEKAKVEIDDAFAEKILAGQDDKSLDNLKNQIKAQLENEALAKLYNEDLKPALLETFVTKFDFDLPEFVVEQEIDVSLNKKASTMSEDEIKELREDAAKLESLRETFREDAQRSVKATFIIDALATAESVKVDENEVMQTIYYEAMQMGQDPRMAYDKYKEAGYLPAIQMSMVEDKVLTQILNSKIKEA</sequence>
<dbReference type="SUPFAM" id="SSF102735">
    <property type="entry name" value="Trigger factor ribosome-binding domain"/>
    <property type="match status" value="1"/>
</dbReference>
<dbReference type="InterPro" id="IPR008881">
    <property type="entry name" value="Trigger_fac_ribosome-bd_bac"/>
</dbReference>
<dbReference type="GO" id="GO:0015031">
    <property type="term" value="P:protein transport"/>
    <property type="evidence" value="ECO:0007669"/>
    <property type="project" value="UniProtKB-UniRule"/>
</dbReference>
<keyword evidence="6 12" id="KW-0132">Cell division</keyword>
<dbReference type="FunFam" id="3.10.50.40:FF:000001">
    <property type="entry name" value="Trigger factor"/>
    <property type="match status" value="1"/>
</dbReference>
<dbReference type="Pfam" id="PF00254">
    <property type="entry name" value="FKBP_C"/>
    <property type="match status" value="1"/>
</dbReference>
<accession>A0A4U2Z4A4</accession>
<keyword evidence="5 12" id="KW-0963">Cytoplasm</keyword>
<evidence type="ECO:0000256" key="9">
    <source>
        <dbReference type="ARBA" id="ARBA00023235"/>
    </source>
</evidence>
<dbReference type="Gene3D" id="3.10.50.40">
    <property type="match status" value="1"/>
</dbReference>
<gene>
    <name evidence="12" type="primary">tig</name>
    <name evidence="17" type="ORF">FCU45_09120</name>
</gene>
<dbReference type="RefSeq" id="WP_137014521.1">
    <property type="nucleotide sequence ID" value="NZ_SZPX01000007.1"/>
</dbReference>
<evidence type="ECO:0000313" key="17">
    <source>
        <dbReference type="EMBL" id="TKI68575.1"/>
    </source>
</evidence>
<evidence type="ECO:0000256" key="8">
    <source>
        <dbReference type="ARBA" id="ARBA00023186"/>
    </source>
</evidence>
<dbReference type="NCBIfam" id="TIGR00115">
    <property type="entry name" value="tig"/>
    <property type="match status" value="1"/>
</dbReference>
<keyword evidence="18" id="KW-1185">Reference proteome</keyword>
<evidence type="ECO:0000256" key="7">
    <source>
        <dbReference type="ARBA" id="ARBA00023110"/>
    </source>
</evidence>